<keyword evidence="1" id="KW-0812">Transmembrane</keyword>
<protein>
    <recommendedName>
        <fullName evidence="2">DUF4097 domain-containing protein</fullName>
    </recommendedName>
</protein>
<evidence type="ECO:0000256" key="1">
    <source>
        <dbReference type="SAM" id="Phobius"/>
    </source>
</evidence>
<dbReference type="EMBL" id="JQBP01000009">
    <property type="protein sequence ID" value="KRN74473.1"/>
    <property type="molecule type" value="Genomic_DNA"/>
</dbReference>
<dbReference type="PATRIC" id="fig|1616.3.peg.1302"/>
<evidence type="ECO:0000313" key="3">
    <source>
        <dbReference type="EMBL" id="KRN74473.1"/>
    </source>
</evidence>
<dbReference type="Proteomes" id="UP000051655">
    <property type="component" value="Unassembled WGS sequence"/>
</dbReference>
<feature type="domain" description="DUF4097" evidence="2">
    <location>
        <begin position="56"/>
        <end position="231"/>
    </location>
</feature>
<gene>
    <name evidence="3" type="ORF">IV73_GL001269</name>
</gene>
<keyword evidence="1" id="KW-0472">Membrane</keyword>
<dbReference type="RefSeq" id="WP_057756431.1">
    <property type="nucleotide sequence ID" value="NZ_JQBP01000009.1"/>
</dbReference>
<dbReference type="Pfam" id="PF13349">
    <property type="entry name" value="DUF4097"/>
    <property type="match status" value="1"/>
</dbReference>
<evidence type="ECO:0000259" key="2">
    <source>
        <dbReference type="Pfam" id="PF13349"/>
    </source>
</evidence>
<keyword evidence="4" id="KW-1185">Reference proteome</keyword>
<feature type="transmembrane region" description="Helical" evidence="1">
    <location>
        <begin position="7"/>
        <end position="27"/>
    </location>
</feature>
<dbReference type="STRING" id="1616.IV73_GL001269"/>
<name>A0A0R2JB42_9LACO</name>
<organism evidence="3 4">
    <name type="scientific">Weissella kandleri</name>
    <dbReference type="NCBI Taxonomy" id="1616"/>
    <lineage>
        <taxon>Bacteria</taxon>
        <taxon>Bacillati</taxon>
        <taxon>Bacillota</taxon>
        <taxon>Bacilli</taxon>
        <taxon>Lactobacillales</taxon>
        <taxon>Lactobacillaceae</taxon>
        <taxon>Weissella</taxon>
    </lineage>
</organism>
<dbReference type="AlphaFoldDB" id="A0A0R2JB42"/>
<keyword evidence="1" id="KW-1133">Transmembrane helix</keyword>
<evidence type="ECO:0000313" key="4">
    <source>
        <dbReference type="Proteomes" id="UP000051655"/>
    </source>
</evidence>
<dbReference type="InterPro" id="IPR025164">
    <property type="entry name" value="Toastrack_DUF4097"/>
</dbReference>
<sequence length="335" mass="37018">MGKALRSIVIGFLIVAVGLSMVLVGSWQGGGSEVLWHHGRFWVPQSKQIQANYPNIKSLDIQGDNLDITVKSNPELKKGMQVTGHVTNATGLSMQTNQQKLTLSYHDAVNKMPSFSDTINVNEQVVIQVPANTKLQDVKLKTTSGDLTLKQVQIFKLKTRNNFGQTRLQQTEGQQITLASQVGLLNLDRSQAKHLKLDSVSGLLQVHGVKLEQTQMHVVQADVNVDHSQLGQTSLNIGSGNTNWKYVSAQELLAQTGEGNYQLDQVQLYGTNVITTNRGNITTAKLQTKGYRLEVQNTGINMWHGQKKPHSFMKNNHVDDQVVLATYDGNITVNQ</sequence>
<accession>A0A0R2JB42</accession>
<reference evidence="3 4" key="1">
    <citation type="journal article" date="2015" name="Genome Announc.">
        <title>Expanding the biotechnology potential of lactobacilli through comparative genomics of 213 strains and associated genera.</title>
        <authorList>
            <person name="Sun Z."/>
            <person name="Harris H.M."/>
            <person name="McCann A."/>
            <person name="Guo C."/>
            <person name="Argimon S."/>
            <person name="Zhang W."/>
            <person name="Yang X."/>
            <person name="Jeffery I.B."/>
            <person name="Cooney J.C."/>
            <person name="Kagawa T.F."/>
            <person name="Liu W."/>
            <person name="Song Y."/>
            <person name="Salvetti E."/>
            <person name="Wrobel A."/>
            <person name="Rasinkangas P."/>
            <person name="Parkhill J."/>
            <person name="Rea M.C."/>
            <person name="O'Sullivan O."/>
            <person name="Ritari J."/>
            <person name="Douillard F.P."/>
            <person name="Paul Ross R."/>
            <person name="Yang R."/>
            <person name="Briner A.E."/>
            <person name="Felis G.E."/>
            <person name="de Vos W.M."/>
            <person name="Barrangou R."/>
            <person name="Klaenhammer T.R."/>
            <person name="Caufield P.W."/>
            <person name="Cui Y."/>
            <person name="Zhang H."/>
            <person name="O'Toole P.W."/>
        </authorList>
    </citation>
    <scope>NUCLEOTIDE SEQUENCE [LARGE SCALE GENOMIC DNA]</scope>
    <source>
        <strain evidence="3 4">DSM 20593</strain>
    </source>
</reference>
<comment type="caution">
    <text evidence="3">The sequence shown here is derived from an EMBL/GenBank/DDBJ whole genome shotgun (WGS) entry which is preliminary data.</text>
</comment>
<proteinExistence type="predicted"/>